<organism evidence="3 4">
    <name type="scientific">Sphingobium jiangsuense</name>
    <dbReference type="NCBI Taxonomy" id="870476"/>
    <lineage>
        <taxon>Bacteria</taxon>
        <taxon>Pseudomonadati</taxon>
        <taxon>Pseudomonadota</taxon>
        <taxon>Alphaproteobacteria</taxon>
        <taxon>Sphingomonadales</taxon>
        <taxon>Sphingomonadaceae</taxon>
        <taxon>Sphingobium</taxon>
    </lineage>
</organism>
<dbReference type="EMBL" id="JACIDT010000001">
    <property type="protein sequence ID" value="MBB3924623.1"/>
    <property type="molecule type" value="Genomic_DNA"/>
</dbReference>
<feature type="chain" id="PRO_5030724972" description="Lipoprotein" evidence="2">
    <location>
        <begin position="30"/>
        <end position="193"/>
    </location>
</feature>
<reference evidence="3 4" key="1">
    <citation type="submission" date="2020-08" db="EMBL/GenBank/DDBJ databases">
        <title>Genomic Encyclopedia of Type Strains, Phase IV (KMG-IV): sequencing the most valuable type-strain genomes for metagenomic binning, comparative biology and taxonomic classification.</title>
        <authorList>
            <person name="Goeker M."/>
        </authorList>
    </citation>
    <scope>NUCLEOTIDE SEQUENCE [LARGE SCALE GENOMIC DNA]</scope>
    <source>
        <strain evidence="3 4">DSM 26189</strain>
    </source>
</reference>
<name>A0A7W6BL02_9SPHN</name>
<accession>A0A7W6BL02</accession>
<evidence type="ECO:0008006" key="5">
    <source>
        <dbReference type="Google" id="ProtNLM"/>
    </source>
</evidence>
<gene>
    <name evidence="3" type="ORF">GGR43_000317</name>
</gene>
<evidence type="ECO:0000256" key="1">
    <source>
        <dbReference type="SAM" id="MobiDB-lite"/>
    </source>
</evidence>
<evidence type="ECO:0000313" key="4">
    <source>
        <dbReference type="Proteomes" id="UP000571950"/>
    </source>
</evidence>
<evidence type="ECO:0000256" key="2">
    <source>
        <dbReference type="SAM" id="SignalP"/>
    </source>
</evidence>
<proteinExistence type="predicted"/>
<feature type="compositionally biased region" description="Pro residues" evidence="1">
    <location>
        <begin position="31"/>
        <end position="49"/>
    </location>
</feature>
<dbReference type="AlphaFoldDB" id="A0A7W6BL02"/>
<keyword evidence="4" id="KW-1185">Reference proteome</keyword>
<sequence length="193" mass="20178">MTASTTASTMVRAAAALGGLLFLANCVGAPSPAPEQRPAPPPPATPAPAPVAKDWRDWPVARGDWSYRAIDGGTLASFGEPGRTALLAIRCELATRRLHVARATASATRPGDQMTVRTSFGDYQWPVSDIPTLSSPEKGSTAPFAIAIRAGNDAALDRIAFSRGRFAIEAPGATPLSVPAWAEVSRVIEDCRG</sequence>
<keyword evidence="2" id="KW-0732">Signal</keyword>
<feature type="region of interest" description="Disordered" evidence="1">
    <location>
        <begin position="31"/>
        <end position="54"/>
    </location>
</feature>
<protein>
    <recommendedName>
        <fullName evidence="5">Lipoprotein</fullName>
    </recommendedName>
</protein>
<dbReference type="RefSeq" id="WP_246343263.1">
    <property type="nucleotide sequence ID" value="NZ_JACIDT010000001.1"/>
</dbReference>
<dbReference type="Proteomes" id="UP000571950">
    <property type="component" value="Unassembled WGS sequence"/>
</dbReference>
<comment type="caution">
    <text evidence="3">The sequence shown here is derived from an EMBL/GenBank/DDBJ whole genome shotgun (WGS) entry which is preliminary data.</text>
</comment>
<evidence type="ECO:0000313" key="3">
    <source>
        <dbReference type="EMBL" id="MBB3924623.1"/>
    </source>
</evidence>
<feature type="signal peptide" evidence="2">
    <location>
        <begin position="1"/>
        <end position="29"/>
    </location>
</feature>